<evidence type="ECO:0000313" key="12">
    <source>
        <dbReference type="EMBL" id="NPD92375.1"/>
    </source>
</evidence>
<dbReference type="PANTHER" id="PTHR47964:SF1">
    <property type="entry name" value="ATP-DEPENDENT DNA HELICASE HOMOLOG RECG, CHLOROPLASTIC"/>
    <property type="match status" value="1"/>
</dbReference>
<evidence type="ECO:0000256" key="5">
    <source>
        <dbReference type="ARBA" id="ARBA00022806"/>
    </source>
</evidence>
<dbReference type="SMART" id="SM00490">
    <property type="entry name" value="HELICc"/>
    <property type="match status" value="1"/>
</dbReference>
<dbReference type="Pfam" id="PF17757">
    <property type="entry name" value="UvrB_inter"/>
    <property type="match status" value="1"/>
</dbReference>
<dbReference type="InterPro" id="IPR041471">
    <property type="entry name" value="UvrB_inter"/>
</dbReference>
<keyword evidence="2 9" id="KW-0547">Nucleotide-binding</keyword>
<gene>
    <name evidence="9 12" type="primary">mfd</name>
    <name evidence="12" type="ORF">HPS56_08470</name>
</gene>
<dbReference type="Gene3D" id="3.40.50.11180">
    <property type="match status" value="1"/>
</dbReference>
<dbReference type="PROSITE" id="PS51194">
    <property type="entry name" value="HELICASE_CTER"/>
    <property type="match status" value="1"/>
</dbReference>
<evidence type="ECO:0000259" key="11">
    <source>
        <dbReference type="PROSITE" id="PS51194"/>
    </source>
</evidence>
<evidence type="ECO:0000259" key="10">
    <source>
        <dbReference type="PROSITE" id="PS51192"/>
    </source>
</evidence>
<comment type="subcellular location">
    <subcellularLocation>
        <location evidence="9">Cytoplasm</location>
    </subcellularLocation>
</comment>
<keyword evidence="1 9" id="KW-0963">Cytoplasm</keyword>
<evidence type="ECO:0000256" key="3">
    <source>
        <dbReference type="ARBA" id="ARBA00022763"/>
    </source>
</evidence>
<dbReference type="HAMAP" id="MF_00969">
    <property type="entry name" value="TRCF"/>
    <property type="match status" value="1"/>
</dbReference>
<comment type="similarity">
    <text evidence="9">In the C-terminal section; belongs to the helicase family. RecG subfamily.</text>
</comment>
<dbReference type="RefSeq" id="WP_172275709.1">
    <property type="nucleotide sequence ID" value="NZ_CASGMU010000006.1"/>
</dbReference>
<keyword evidence="3 9" id="KW-0227">DNA damage</keyword>
<dbReference type="SMART" id="SM00982">
    <property type="entry name" value="TRCF"/>
    <property type="match status" value="1"/>
</dbReference>
<dbReference type="Pfam" id="PF00271">
    <property type="entry name" value="Helicase_C"/>
    <property type="match status" value="1"/>
</dbReference>
<dbReference type="Gene3D" id="3.40.50.300">
    <property type="entry name" value="P-loop containing nucleotide triphosphate hydrolases"/>
    <property type="match status" value="2"/>
</dbReference>
<keyword evidence="13" id="KW-1185">Reference proteome</keyword>
<dbReference type="InterPro" id="IPR036101">
    <property type="entry name" value="CarD-like/TRCF_RID_sf"/>
</dbReference>
<protein>
    <recommendedName>
        <fullName evidence="9">Transcription-repair-coupling factor</fullName>
        <shortName evidence="9">TRCF</shortName>
        <ecNumber evidence="9">3.6.4.-</ecNumber>
    </recommendedName>
</protein>
<comment type="caution">
    <text evidence="12">The sequence shown here is derived from an EMBL/GenBank/DDBJ whole genome shotgun (WGS) entry which is preliminary data.</text>
</comment>
<evidence type="ECO:0000256" key="9">
    <source>
        <dbReference type="HAMAP-Rule" id="MF_00969"/>
    </source>
</evidence>
<keyword evidence="6 9" id="KW-0067">ATP-binding</keyword>
<evidence type="ECO:0000256" key="7">
    <source>
        <dbReference type="ARBA" id="ARBA00023125"/>
    </source>
</evidence>
<evidence type="ECO:0000256" key="1">
    <source>
        <dbReference type="ARBA" id="ARBA00022490"/>
    </source>
</evidence>
<name>A0ABX2AMN1_9BACT</name>
<dbReference type="InterPro" id="IPR004576">
    <property type="entry name" value="Mfd"/>
</dbReference>
<dbReference type="InterPro" id="IPR027417">
    <property type="entry name" value="P-loop_NTPase"/>
</dbReference>
<dbReference type="InterPro" id="IPR014001">
    <property type="entry name" value="Helicase_ATP-bd"/>
</dbReference>
<dbReference type="SUPFAM" id="SSF141259">
    <property type="entry name" value="CarD-like"/>
    <property type="match status" value="1"/>
</dbReference>
<dbReference type="InterPro" id="IPR001650">
    <property type="entry name" value="Helicase_C-like"/>
</dbReference>
<dbReference type="Gene3D" id="2.40.10.170">
    <property type="match status" value="1"/>
</dbReference>
<dbReference type="PROSITE" id="PS51192">
    <property type="entry name" value="HELICASE_ATP_BIND_1"/>
    <property type="match status" value="1"/>
</dbReference>
<proteinExistence type="inferred from homology"/>
<comment type="function">
    <text evidence="9">Couples transcription and DNA repair by recognizing RNA polymerase (RNAP) stalled at DNA lesions. Mediates ATP-dependent release of RNAP and its truncated transcript from the DNA, and recruitment of nucleotide excision repair machinery to the damaged site.</text>
</comment>
<dbReference type="SMART" id="SM01058">
    <property type="entry name" value="CarD_TRCF"/>
    <property type="match status" value="1"/>
</dbReference>
<keyword evidence="4 9" id="KW-0378">Hydrolase</keyword>
<keyword evidence="7 9" id="KW-0238">DNA-binding</keyword>
<dbReference type="InterPro" id="IPR011545">
    <property type="entry name" value="DEAD/DEAH_box_helicase_dom"/>
</dbReference>
<dbReference type="CDD" id="cd17991">
    <property type="entry name" value="DEXHc_TRCF"/>
    <property type="match status" value="1"/>
</dbReference>
<dbReference type="Pfam" id="PF03461">
    <property type="entry name" value="TRCF"/>
    <property type="match status" value="1"/>
</dbReference>
<dbReference type="SMART" id="SM00487">
    <property type="entry name" value="DEXDc"/>
    <property type="match status" value="1"/>
</dbReference>
<accession>A0ABX2AMN1</accession>
<organism evidence="12 13">
    <name type="scientific">Xylanibacter muris</name>
    <dbReference type="NCBI Taxonomy" id="2736290"/>
    <lineage>
        <taxon>Bacteria</taxon>
        <taxon>Pseudomonadati</taxon>
        <taxon>Bacteroidota</taxon>
        <taxon>Bacteroidia</taxon>
        <taxon>Bacteroidales</taxon>
        <taxon>Prevotellaceae</taxon>
        <taxon>Xylanibacter</taxon>
    </lineage>
</organism>
<dbReference type="InterPro" id="IPR047112">
    <property type="entry name" value="RecG/Mfd"/>
</dbReference>
<dbReference type="Gene3D" id="3.30.2060.10">
    <property type="entry name" value="Penicillin-binding protein 1b domain"/>
    <property type="match status" value="1"/>
</dbReference>
<dbReference type="PANTHER" id="PTHR47964">
    <property type="entry name" value="ATP-DEPENDENT DNA HELICASE HOMOLOG RECG, CHLOROPLASTIC"/>
    <property type="match status" value="1"/>
</dbReference>
<dbReference type="Pfam" id="PF00270">
    <property type="entry name" value="DEAD"/>
    <property type="match status" value="1"/>
</dbReference>
<reference evidence="12 13" key="1">
    <citation type="submission" date="2020-05" db="EMBL/GenBank/DDBJ databases">
        <title>Distinct polysaccharide utilization as determinants for interspecies competition between intestinal Prevotella spp.</title>
        <authorList>
            <person name="Galvez E.J.C."/>
            <person name="Iljazovic A."/>
            <person name="Strowig T."/>
        </authorList>
    </citation>
    <scope>NUCLEOTIDE SEQUENCE [LARGE SCALE GENOMIC DNA]</scope>
    <source>
        <strain evidence="12 13">PMUR</strain>
    </source>
</reference>
<dbReference type="NCBIfam" id="TIGR00580">
    <property type="entry name" value="mfd"/>
    <property type="match status" value="1"/>
</dbReference>
<feature type="domain" description="Helicase ATP-binding" evidence="10">
    <location>
        <begin position="583"/>
        <end position="744"/>
    </location>
</feature>
<evidence type="ECO:0000256" key="4">
    <source>
        <dbReference type="ARBA" id="ARBA00022801"/>
    </source>
</evidence>
<dbReference type="InterPro" id="IPR037235">
    <property type="entry name" value="TRCF-like_C_D7"/>
</dbReference>
<dbReference type="Gene3D" id="3.90.1150.50">
    <property type="entry name" value="Transcription-repair-coupling factor, D7 domain"/>
    <property type="match status" value="1"/>
</dbReference>
<dbReference type="SUPFAM" id="SSF143517">
    <property type="entry name" value="TRCF domain-like"/>
    <property type="match status" value="1"/>
</dbReference>
<keyword evidence="8 9" id="KW-0234">DNA repair</keyword>
<sequence length="1135" mass="128626">MDIQDLKDLYAMSPQVGALAKIVEDESVRTVFLKGLLASSAPMLFAGLASKLCRTVLFILQDAEEAGYFYHDLTQILGESGVLFFPSSYRRAVKYGQRDAASEILRTEALAALAAATGDSLLYVVTYPEAVAELVVSQKKMDSRMLVLKTEQTVDVSDIARTLRDFGFREVDYVYEPGQFARRGSILDVFSYSCELPFRIDMFGDEIDSIRTFEVESQLSKEIRSEVRIVPELAGIVEDRVPLMSFMPDGTVVVTKDLLYVRETIDAVYREGFSAQAIAERMEGATEMRQKEILEEMRKEVQLSDGATFMRDALSFRMMEIGHRPSREPQAEICFDMTPQPLFHKNFDLLFQSLEDYVLKGYKLYILADSAKQNERLKEIFALRSSFGFVPVNKTLHEGFADNILKMCVFTDHQIFDRFHKYNLKSDKARNGKVALTLKEIRQFEVGDYVVHVDHGIGRFGGLVRMPQGDGYQEMIKIQYQKNDSIYVSIHSLYKVSKYKAQDNGEPPRLSHLGTGQWERLKERTKSKIKDIARDLIRLYSMRRHEKGYAFSADSFMQHELEASFLYEDTPDQLKATNDVKADMERDRPMDRLVCGDVGFGKTEVAVRAAFKAACDSKQVAVLVPTTVLAYQHYQTFRKRLRDLPVRVEYLSRARSAKQTKEVLKDLEDGKIDILIGTHKLIGKSVKFKDLGLLIIDEEQKFGVATKEKLRQMKINVDTLTMSATPIPRTLQFSLVGARDMSVIQTPPPNRYPIQTEIHVFSPEIIADAVNFEMSRNGQVYFVNNRISNLPQIAEIIHKYIPDARIAIGHGRMKPEELENIIMDFSNYEYDVLLSTTIVENGIDIPNANTIIINAAHNFGLSDLHQMRGRVGRGNRKAFCYLLAPPLSALNHESRRRLEALENFSELGSGINIAMQDLDIRGAGNLLGAEQSGFIADLGYETYQKILNQAVTELKNEEFSDLYADEAVTDGGDFVEDCSFESDIEMYFPDSYVPSDSERMLLYRELDNLRDDSEIEGFRMRLRDRFGAIPDVARELMNVVPLRHAGKSLGFEKIMIKQGRMTLFLVANVNSPYYRSAVFDGILEYVTFNPRRCSLRDNGGRRSLVVSEVATVGDGVEVLKSMGAAVSKTKEMKAG</sequence>
<evidence type="ECO:0000256" key="6">
    <source>
        <dbReference type="ARBA" id="ARBA00022840"/>
    </source>
</evidence>
<evidence type="ECO:0000313" key="13">
    <source>
        <dbReference type="Proteomes" id="UP000714420"/>
    </source>
</evidence>
<keyword evidence="5" id="KW-0347">Helicase</keyword>
<dbReference type="EMBL" id="JABKKF010000007">
    <property type="protein sequence ID" value="NPD92375.1"/>
    <property type="molecule type" value="Genomic_DNA"/>
</dbReference>
<dbReference type="SUPFAM" id="SSF52540">
    <property type="entry name" value="P-loop containing nucleoside triphosphate hydrolases"/>
    <property type="match status" value="3"/>
</dbReference>
<evidence type="ECO:0000256" key="2">
    <source>
        <dbReference type="ARBA" id="ARBA00022741"/>
    </source>
</evidence>
<dbReference type="Pfam" id="PF02559">
    <property type="entry name" value="CarD_TRCF_RID"/>
    <property type="match status" value="1"/>
</dbReference>
<dbReference type="Proteomes" id="UP000714420">
    <property type="component" value="Unassembled WGS sequence"/>
</dbReference>
<dbReference type="EC" id="3.6.4.-" evidence="9"/>
<feature type="domain" description="Helicase C-terminal" evidence="11">
    <location>
        <begin position="765"/>
        <end position="919"/>
    </location>
</feature>
<dbReference type="InterPro" id="IPR003711">
    <property type="entry name" value="CarD-like/TRCF_RID"/>
</dbReference>
<evidence type="ECO:0000256" key="8">
    <source>
        <dbReference type="ARBA" id="ARBA00023204"/>
    </source>
</evidence>
<dbReference type="InterPro" id="IPR005118">
    <property type="entry name" value="TRCF_C"/>
</dbReference>
<comment type="similarity">
    <text evidence="9">In the N-terminal section; belongs to the UvrB family.</text>
</comment>